<dbReference type="RefSeq" id="XP_003668698.1">
    <property type="nucleotide sequence ID" value="XM_003668650.1"/>
</dbReference>
<feature type="compositionally biased region" description="Low complexity" evidence="2">
    <location>
        <begin position="163"/>
        <end position="176"/>
    </location>
</feature>
<dbReference type="HOGENOM" id="CLU_022093_0_0_1"/>
<sequence>MPTNPAGNTSSPYSIDFISLFGTDTDMDTNNNNMDKDANSKSTDNTTSKNIVNNADIINDQHIISNSLNFSPDFNETPDLLLEQLAYLDNFIPSMENTNSIQVSKWMGDNNMNNDSTNHMESNITKNNINGSTLSFLEDERLAFELGAFANDTFIFPDEEKINNNNDNNNNNNNNNTESDNIHDSTNNIHNNLQQGDGPSKPITGANRHYLSQKRNHLLESQYDRYKSRCSSKRQKPNNTSFSESITAMNNSPDDTNIFQISDIQGNSKATKISPISTVTSKDSYLFSSSSLSIPRSISTLSNIELPDYSKISTSTLVSTLPKVAIPPSAFNSLLLAGFKPDQIYAISAIMAYHQKQQQNHLNGTNSPSSSSTTAFSSPNNSQNNNTNNNNIGLLLNLLSGTNTNNNHANNKKPSVKIQNNVIRTKGNNSFDSTKETLGKYNEIHKFEELEGDSSSNDDDHDDDEEEEEEDDDPNFTFDAATLASIFELDIKKKSESKQAIKVEATQELQVSVKVDREQQLKSIKLEEELPLNDVKIPRTEYEDKKIKEINPHEKRKLRENELKSSIDDLNELSLKLQDRIHKLETENKVLQKLVKASGNINEI</sequence>
<dbReference type="GeneID" id="11498551"/>
<feature type="coiled-coil region" evidence="1">
    <location>
        <begin position="567"/>
        <end position="594"/>
    </location>
</feature>
<feature type="compositionally biased region" description="Low complexity" evidence="2">
    <location>
        <begin position="365"/>
        <end position="391"/>
    </location>
</feature>
<dbReference type="EMBL" id="HE580268">
    <property type="protein sequence ID" value="CCD23455.1"/>
    <property type="molecule type" value="Genomic_DNA"/>
</dbReference>
<dbReference type="OMA" id="YVDNFMP"/>
<name>G0W6P4_NAUDC</name>
<keyword evidence="1" id="KW-0175">Coiled coil</keyword>
<reference evidence="3 4" key="1">
    <citation type="journal article" date="2011" name="Proc. Natl. Acad. Sci. U.S.A.">
        <title>Evolutionary erosion of yeast sex chromosomes by mating-type switching accidents.</title>
        <authorList>
            <person name="Gordon J.L."/>
            <person name="Armisen D."/>
            <person name="Proux-Wera E."/>
            <person name="Oheigeartaigh S.S."/>
            <person name="Byrne K.P."/>
            <person name="Wolfe K.H."/>
        </authorList>
    </citation>
    <scope>NUCLEOTIDE SEQUENCE [LARGE SCALE GENOMIC DNA]</scope>
    <source>
        <strain evidence="4">ATCC 10597 / BCRC 20456 / CBS 421 / NBRC 0211 / NRRL Y-12639</strain>
    </source>
</reference>
<feature type="region of interest" description="Disordered" evidence="2">
    <location>
        <begin position="403"/>
        <end position="435"/>
    </location>
</feature>
<gene>
    <name evidence="3" type="primary">NDAI0B04210</name>
    <name evidence="3" type="ordered locus">NDAI_0B04210</name>
</gene>
<dbReference type="OrthoDB" id="1939598at2759"/>
<feature type="region of interest" description="Disordered" evidence="2">
    <location>
        <begin position="225"/>
        <end position="254"/>
    </location>
</feature>
<keyword evidence="4" id="KW-1185">Reference proteome</keyword>
<feature type="region of interest" description="Disordered" evidence="2">
    <location>
        <begin position="447"/>
        <end position="476"/>
    </location>
</feature>
<dbReference type="Proteomes" id="UP000000689">
    <property type="component" value="Chromosome 2"/>
</dbReference>
<feature type="region of interest" description="Disordered" evidence="2">
    <location>
        <begin position="160"/>
        <end position="206"/>
    </location>
</feature>
<protein>
    <recommendedName>
        <fullName evidence="5">BZIP domain-containing protein</fullName>
    </recommendedName>
</protein>
<evidence type="ECO:0000313" key="3">
    <source>
        <dbReference type="EMBL" id="CCD23455.1"/>
    </source>
</evidence>
<accession>G0W6P4</accession>
<feature type="region of interest" description="Disordered" evidence="2">
    <location>
        <begin position="28"/>
        <end position="48"/>
    </location>
</feature>
<feature type="compositionally biased region" description="Polar residues" evidence="2">
    <location>
        <begin position="184"/>
        <end position="197"/>
    </location>
</feature>
<dbReference type="KEGG" id="ndi:NDAI_0B04210"/>
<dbReference type="eggNOG" id="ENOG502QSA8">
    <property type="taxonomic scope" value="Eukaryota"/>
</dbReference>
<dbReference type="AlphaFoldDB" id="G0W6P4"/>
<evidence type="ECO:0000256" key="1">
    <source>
        <dbReference type="SAM" id="Coils"/>
    </source>
</evidence>
<evidence type="ECO:0008006" key="5">
    <source>
        <dbReference type="Google" id="ProtNLM"/>
    </source>
</evidence>
<feature type="compositionally biased region" description="Polar residues" evidence="2">
    <location>
        <begin position="237"/>
        <end position="254"/>
    </location>
</feature>
<evidence type="ECO:0000313" key="4">
    <source>
        <dbReference type="Proteomes" id="UP000000689"/>
    </source>
</evidence>
<organism evidence="3 4">
    <name type="scientific">Naumovozyma dairenensis (strain ATCC 10597 / BCRC 20456 / CBS 421 / NBRC 0211 / NRRL Y-12639)</name>
    <name type="common">Saccharomyces dairenensis</name>
    <dbReference type="NCBI Taxonomy" id="1071378"/>
    <lineage>
        <taxon>Eukaryota</taxon>
        <taxon>Fungi</taxon>
        <taxon>Dikarya</taxon>
        <taxon>Ascomycota</taxon>
        <taxon>Saccharomycotina</taxon>
        <taxon>Saccharomycetes</taxon>
        <taxon>Saccharomycetales</taxon>
        <taxon>Saccharomycetaceae</taxon>
        <taxon>Naumovozyma</taxon>
    </lineage>
</organism>
<proteinExistence type="predicted"/>
<feature type="compositionally biased region" description="Acidic residues" evidence="2">
    <location>
        <begin position="450"/>
        <end position="474"/>
    </location>
</feature>
<feature type="compositionally biased region" description="Polar residues" evidence="2">
    <location>
        <begin position="417"/>
        <end position="432"/>
    </location>
</feature>
<evidence type="ECO:0000256" key="2">
    <source>
        <dbReference type="SAM" id="MobiDB-lite"/>
    </source>
</evidence>
<feature type="region of interest" description="Disordered" evidence="2">
    <location>
        <begin position="358"/>
        <end position="391"/>
    </location>
</feature>